<feature type="compositionally biased region" description="Acidic residues" evidence="4">
    <location>
        <begin position="441"/>
        <end position="478"/>
    </location>
</feature>
<dbReference type="Pfam" id="PF25571">
    <property type="entry name" value="TPR_CCP1_N"/>
    <property type="match status" value="1"/>
</dbReference>
<feature type="domain" description="Peptidase M14" evidence="5">
    <location>
        <begin position="854"/>
        <end position="1137"/>
    </location>
</feature>
<organism evidence="6 7">
    <name type="scientific">Orchesella dallaii</name>
    <dbReference type="NCBI Taxonomy" id="48710"/>
    <lineage>
        <taxon>Eukaryota</taxon>
        <taxon>Metazoa</taxon>
        <taxon>Ecdysozoa</taxon>
        <taxon>Arthropoda</taxon>
        <taxon>Hexapoda</taxon>
        <taxon>Collembola</taxon>
        <taxon>Entomobryomorpha</taxon>
        <taxon>Entomobryoidea</taxon>
        <taxon>Orchesellidae</taxon>
        <taxon>Orchesellinae</taxon>
        <taxon>Orchesella</taxon>
    </lineage>
</organism>
<evidence type="ECO:0000313" key="7">
    <source>
        <dbReference type="Proteomes" id="UP001642540"/>
    </source>
</evidence>
<reference evidence="6 7" key="1">
    <citation type="submission" date="2024-08" db="EMBL/GenBank/DDBJ databases">
        <authorList>
            <person name="Cucini C."/>
            <person name="Frati F."/>
        </authorList>
    </citation>
    <scope>NUCLEOTIDE SEQUENCE [LARGE SCALE GENOMIC DNA]</scope>
</reference>
<comment type="caution">
    <text evidence="6">The sequence shown here is derived from an EMBL/GenBank/DDBJ whole genome shotgun (WGS) entry which is preliminary data.</text>
</comment>
<dbReference type="Gene3D" id="2.60.40.3120">
    <property type="match status" value="1"/>
</dbReference>
<dbReference type="InterPro" id="IPR050821">
    <property type="entry name" value="Cytosolic_carboxypeptidase"/>
</dbReference>
<evidence type="ECO:0000259" key="5">
    <source>
        <dbReference type="PROSITE" id="PS52035"/>
    </source>
</evidence>
<keyword evidence="7" id="KW-1185">Reference proteome</keyword>
<comment type="cofactor">
    <cofactor evidence="1">
        <name>Zn(2+)</name>
        <dbReference type="ChEBI" id="CHEBI:29105"/>
    </cofactor>
</comment>
<evidence type="ECO:0000256" key="1">
    <source>
        <dbReference type="ARBA" id="ARBA00001947"/>
    </source>
</evidence>
<evidence type="ECO:0000256" key="3">
    <source>
        <dbReference type="PROSITE-ProRule" id="PRU01379"/>
    </source>
</evidence>
<evidence type="ECO:0000313" key="6">
    <source>
        <dbReference type="EMBL" id="CAL8088127.1"/>
    </source>
</evidence>
<dbReference type="InterPro" id="IPR016024">
    <property type="entry name" value="ARM-type_fold"/>
</dbReference>
<evidence type="ECO:0000256" key="4">
    <source>
        <dbReference type="SAM" id="MobiDB-lite"/>
    </source>
</evidence>
<comment type="similarity">
    <text evidence="2 3">Belongs to the peptidase M14 family.</text>
</comment>
<dbReference type="EMBL" id="CAXLJM020000022">
    <property type="protein sequence ID" value="CAL8088127.1"/>
    <property type="molecule type" value="Genomic_DNA"/>
</dbReference>
<gene>
    <name evidence="6" type="ORF">ODALV1_LOCUS6956</name>
</gene>
<feature type="active site" description="Proton donor/acceptor" evidence="3">
    <location>
        <position position="1101"/>
    </location>
</feature>
<protein>
    <recommendedName>
        <fullName evidence="5">Peptidase M14 domain-containing protein</fullName>
    </recommendedName>
</protein>
<evidence type="ECO:0000256" key="2">
    <source>
        <dbReference type="ARBA" id="ARBA00005988"/>
    </source>
</evidence>
<sequence>MEGTSSRTEVGVASPSPPPVIDPWFDGLHQIVLSCFTQSRVEMECVAKEVGASNVPWTIASTVTILTSDVDVQRKVIVEYICTSNGIKPLLELLESSSHTKVGEKTAKIILELVSPKSGKQRTVILKQCLDVNYLSVAVSVLKQLLKGSGFSGTGTTGTASSTASSSTPVTLSLEDFSGNGSASSIVIRGGNSNTITADDLGNGMQTTMDLLWFLASAVAKDSHFPDKVRQMLKVKFFHDVFKKVFFAKSATHFPLLKILRQLSKCRNASEILGKDKVMQTVKKCFAVLNSQPHAKLLMLFEWLALLTRDRKNCIRFLKAGMLVKVLNCFRHWSHWKGKGLLKLSKSVISIYTHLARTKSGKKSLAHSDAISMIRSFCESCPQERSFDDVIMRACAMIHVCYGKETLPLERLECPIKFEVPRTSDSFTNSPLLLADSGSSSDEDDPEAEGDDEDGSESDNDNDSESDNSLVDEEEEGGDAPIGESRRQSRKGSLARSDSNSEVDNEMMSLDKIAQFSYYFREFSSQYTPEGEMKSLGVKMDKLEQSGGDCIIEEYDGNWPDDNGNLEESIGGDTPINLPHALSLPISTHKYSWTSRHGAKLPRMENLRKLYFRMANKTSHVSPFVKIAYPDICFGLSGKQVENLCATTDRVVLRKKMFSCIAKAVAETVGFRPKVVYYLDDLIDSGNMSESQLGKAGKGKLTLNNNDENEAGRFDSKSPLTFESRFESGNLRKAVQSGDYEYDLFLTSDINSSRHNQWFYFQVGNVSDDAPYTFNIVNCIKTNSLFNYGMQPVIFSVMDAMKQKPGWVRSGSQLCYYKNGYKFTGKKSTRTYHTLSFTLTFANKGDIVYIAYYIPYTYTRLMVEVPNLLSTVKHSDKVHCRYDVLCKSLDHNDIPLLTITGPIGGDHTRMQDRDVVFITSRVHPGETNASWVMMGILRKLLVGNHVEDLLQRYVFKIVPMLNVEGVVNGCHRSGLTSQDLNRCWMKPHEILHPSIYNTKMLVAYCSRVRGREPTVFLDLHGHSRRKNAFFYGCSFARSWRQEDRVTPENPQKLYALAESMSVHCPYFVMHFCHYDVRKSRETTARVAIWREFGITRSFTLECSYCGCDRGPSKGVSFGTSQLWEIGEALCESIGTMECKIQSQQKGEEIDAPEAVIESFIE</sequence>
<dbReference type="Gene3D" id="3.40.630.10">
    <property type="entry name" value="Zn peptidases"/>
    <property type="match status" value="1"/>
</dbReference>
<proteinExistence type="inferred from homology"/>
<dbReference type="PANTHER" id="PTHR12756">
    <property type="entry name" value="CYTOSOLIC CARBOXYPEPTIDASE"/>
    <property type="match status" value="1"/>
</dbReference>
<feature type="compositionally biased region" description="Low complexity" evidence="4">
    <location>
        <begin position="430"/>
        <end position="440"/>
    </location>
</feature>
<dbReference type="PROSITE" id="PS52035">
    <property type="entry name" value="PEPTIDASE_M14"/>
    <property type="match status" value="1"/>
</dbReference>
<dbReference type="InterPro" id="IPR000834">
    <property type="entry name" value="Peptidase_M14"/>
</dbReference>
<dbReference type="InterPro" id="IPR040626">
    <property type="entry name" value="Pepdidase_M14_N"/>
</dbReference>
<dbReference type="SUPFAM" id="SSF48371">
    <property type="entry name" value="ARM repeat"/>
    <property type="match status" value="1"/>
</dbReference>
<name>A0ABP1Q3S0_9HEXA</name>
<dbReference type="Pfam" id="PF00246">
    <property type="entry name" value="Peptidase_M14"/>
    <property type="match status" value="1"/>
</dbReference>
<dbReference type="PANTHER" id="PTHR12756:SF11">
    <property type="entry name" value="CYTOSOLIC CARBOXYPEPTIDASE 1"/>
    <property type="match status" value="1"/>
</dbReference>
<dbReference type="Proteomes" id="UP001642540">
    <property type="component" value="Unassembled WGS sequence"/>
</dbReference>
<feature type="region of interest" description="Disordered" evidence="4">
    <location>
        <begin position="429"/>
        <end position="504"/>
    </location>
</feature>
<dbReference type="SUPFAM" id="SSF53187">
    <property type="entry name" value="Zn-dependent exopeptidases"/>
    <property type="match status" value="1"/>
</dbReference>
<accession>A0ABP1Q3S0</accession>
<dbReference type="Pfam" id="PF18027">
    <property type="entry name" value="Pepdidase_M14_N"/>
    <property type="match status" value="1"/>
</dbReference>